<dbReference type="RefSeq" id="WP_125406759.1">
    <property type="nucleotide sequence ID" value="NZ_JBEHHI010000002.1"/>
</dbReference>
<reference evidence="3 4" key="1">
    <citation type="submission" date="2024-06" db="EMBL/GenBank/DDBJ databases">
        <title>Genome of Rhodovulum iodosum, a marine photoferrotroph.</title>
        <authorList>
            <person name="Bianchini G."/>
            <person name="Nikeleit V."/>
            <person name="Kappler A."/>
            <person name="Bryce C."/>
            <person name="Sanchez-Baracaldo P."/>
        </authorList>
    </citation>
    <scope>NUCLEOTIDE SEQUENCE [LARGE SCALE GENOMIC DNA]</scope>
    <source>
        <strain evidence="3 4">UT/N1</strain>
    </source>
</reference>
<evidence type="ECO:0000256" key="1">
    <source>
        <dbReference type="SAM" id="MobiDB-lite"/>
    </source>
</evidence>
<keyword evidence="4" id="KW-1185">Reference proteome</keyword>
<comment type="caution">
    <text evidence="3">The sequence shown here is derived from an EMBL/GenBank/DDBJ whole genome shotgun (WGS) entry which is preliminary data.</text>
</comment>
<dbReference type="Pfam" id="PF12728">
    <property type="entry name" value="HTH_17"/>
    <property type="match status" value="1"/>
</dbReference>
<dbReference type="NCBIfam" id="TIGR01764">
    <property type="entry name" value="excise"/>
    <property type="match status" value="1"/>
</dbReference>
<dbReference type="InterPro" id="IPR009061">
    <property type="entry name" value="DNA-bd_dom_put_sf"/>
</dbReference>
<feature type="domain" description="Helix-turn-helix" evidence="2">
    <location>
        <begin position="8"/>
        <end position="54"/>
    </location>
</feature>
<proteinExistence type="predicted"/>
<dbReference type="EMBL" id="JBEHHI010000002">
    <property type="protein sequence ID" value="MEX5728653.1"/>
    <property type="molecule type" value="Genomic_DNA"/>
</dbReference>
<name>A0ABV3XWF2_9RHOB</name>
<gene>
    <name evidence="3" type="ORF">Ga0609869_002006</name>
</gene>
<organism evidence="3 4">
    <name type="scientific">Rhodovulum iodosum</name>
    <dbReference type="NCBI Taxonomy" id="68291"/>
    <lineage>
        <taxon>Bacteria</taxon>
        <taxon>Pseudomonadati</taxon>
        <taxon>Pseudomonadota</taxon>
        <taxon>Alphaproteobacteria</taxon>
        <taxon>Rhodobacterales</taxon>
        <taxon>Paracoccaceae</taxon>
        <taxon>Rhodovulum</taxon>
    </lineage>
</organism>
<accession>A0ABV3XWF2</accession>
<evidence type="ECO:0000313" key="4">
    <source>
        <dbReference type="Proteomes" id="UP001560019"/>
    </source>
</evidence>
<protein>
    <submittedName>
        <fullName evidence="3">Excisionase family DNA binding protein</fullName>
    </submittedName>
</protein>
<feature type="region of interest" description="Disordered" evidence="1">
    <location>
        <begin position="58"/>
        <end position="81"/>
    </location>
</feature>
<evidence type="ECO:0000313" key="3">
    <source>
        <dbReference type="EMBL" id="MEX5728653.1"/>
    </source>
</evidence>
<dbReference type="Proteomes" id="UP001560019">
    <property type="component" value="Unassembled WGS sequence"/>
</dbReference>
<dbReference type="InterPro" id="IPR010093">
    <property type="entry name" value="SinI_DNA-bd"/>
</dbReference>
<dbReference type="SUPFAM" id="SSF46955">
    <property type="entry name" value="Putative DNA-binding domain"/>
    <property type="match status" value="1"/>
</dbReference>
<sequence length="81" mass="9115">MARDGYQTVKEVADRLKVSEATVRGWIKNGELRAIEIGKGWRIADSDLETFLSDHATRARETAEPRRRSIVDAKTDRESGA</sequence>
<dbReference type="InterPro" id="IPR041657">
    <property type="entry name" value="HTH_17"/>
</dbReference>
<dbReference type="Gene3D" id="1.10.1660.10">
    <property type="match status" value="1"/>
</dbReference>
<evidence type="ECO:0000259" key="2">
    <source>
        <dbReference type="Pfam" id="PF12728"/>
    </source>
</evidence>